<keyword evidence="3" id="KW-1185">Reference proteome</keyword>
<reference evidence="2 3" key="1">
    <citation type="journal article" date="2014" name="Genome Announc.">
        <title>Complete Genome Sequence of Hyphomicrobium nitrativorans Strain NL23, a Denitrifying Bacterium Isolated from Biofilm of a Methanol-Fed Denitrification System Treating Seawater at the Montreal Biodome.</title>
        <authorList>
            <person name="Martineau C."/>
            <person name="Villeneuve C."/>
            <person name="Mauffrey F."/>
            <person name="Villemur R."/>
        </authorList>
    </citation>
    <scope>NUCLEOTIDE SEQUENCE [LARGE SCALE GENOMIC DNA]</scope>
    <source>
        <strain evidence="2">NL23</strain>
    </source>
</reference>
<dbReference type="InterPro" id="IPR024173">
    <property type="entry name" value="Pesterase_MJ0037-like"/>
</dbReference>
<dbReference type="RefSeq" id="WP_023785481.1">
    <property type="nucleotide sequence ID" value="NC_022997.1"/>
</dbReference>
<dbReference type="PANTHER" id="PTHR39323:SF1">
    <property type="entry name" value="BLR1149 PROTEIN"/>
    <property type="match status" value="1"/>
</dbReference>
<dbReference type="PANTHER" id="PTHR39323">
    <property type="entry name" value="BLR1149 PROTEIN"/>
    <property type="match status" value="1"/>
</dbReference>
<dbReference type="EMBL" id="CP006912">
    <property type="protein sequence ID" value="AHB47164.1"/>
    <property type="molecule type" value="Genomic_DNA"/>
</dbReference>
<dbReference type="STRING" id="1029756.W911_00135"/>
<dbReference type="InterPro" id="IPR004843">
    <property type="entry name" value="Calcineurin-like_PHP"/>
</dbReference>
<feature type="domain" description="Calcineurin-like phosphoesterase" evidence="1">
    <location>
        <begin position="48"/>
        <end position="161"/>
    </location>
</feature>
<dbReference type="KEGG" id="hni:W911_00135"/>
<dbReference type="InterPro" id="IPR029052">
    <property type="entry name" value="Metallo-depent_PP-like"/>
</dbReference>
<dbReference type="InterPro" id="IPR026336">
    <property type="entry name" value="PdeM-like"/>
</dbReference>
<gene>
    <name evidence="2" type="ORF">W911_00135</name>
</gene>
<protein>
    <submittedName>
        <fullName evidence="2">Metallophosphatase</fullName>
    </submittedName>
</protein>
<evidence type="ECO:0000313" key="3">
    <source>
        <dbReference type="Proteomes" id="UP000018542"/>
    </source>
</evidence>
<dbReference type="Proteomes" id="UP000018542">
    <property type="component" value="Chromosome"/>
</dbReference>
<evidence type="ECO:0000313" key="2">
    <source>
        <dbReference type="EMBL" id="AHB47164.1"/>
    </source>
</evidence>
<dbReference type="HOGENOM" id="CLU_075478_2_0_5"/>
<dbReference type="GO" id="GO:0016787">
    <property type="term" value="F:hydrolase activity"/>
    <property type="evidence" value="ECO:0007669"/>
    <property type="project" value="InterPro"/>
</dbReference>
<dbReference type="NCBIfam" id="TIGR04123">
    <property type="entry name" value="P_estr_lig_assc"/>
    <property type="match status" value="1"/>
</dbReference>
<sequence length="246" mass="26672">MRNATQLLELKPERLDVGEFSRQPLSVSGLAFVADVSGALYWPAENALIVADLHFEKGSAFAARGLMLPPYDTSATLERLAATLDAYNAETVVCLGDSFHDNGADGRMCAQDRETLAILQEDREWIWITGNHDTVIPECFGGHVLPELNVSGLIFRHEPAQGRVTHEIAGHLHPAARVSFHGHVIRRPCFVGNGNRLVLPAFGTYAGGLNVLDDAFAPVFGSDGVSVLVMGQEGLYPIASRLLKED</sequence>
<dbReference type="AlphaFoldDB" id="V5SB54"/>
<dbReference type="PATRIC" id="fig|1029756.8.peg.30"/>
<dbReference type="PIRSF" id="PIRSF000887">
    <property type="entry name" value="Pesterase_MJ0037"/>
    <property type="match status" value="1"/>
</dbReference>
<organism evidence="2 3">
    <name type="scientific">Hyphomicrobium nitrativorans NL23</name>
    <dbReference type="NCBI Taxonomy" id="1029756"/>
    <lineage>
        <taxon>Bacteria</taxon>
        <taxon>Pseudomonadati</taxon>
        <taxon>Pseudomonadota</taxon>
        <taxon>Alphaproteobacteria</taxon>
        <taxon>Hyphomicrobiales</taxon>
        <taxon>Hyphomicrobiaceae</taxon>
        <taxon>Hyphomicrobium</taxon>
    </lineage>
</organism>
<proteinExistence type="predicted"/>
<dbReference type="Gene3D" id="3.60.21.10">
    <property type="match status" value="1"/>
</dbReference>
<evidence type="ECO:0000259" key="1">
    <source>
        <dbReference type="Pfam" id="PF00149"/>
    </source>
</evidence>
<dbReference type="OrthoDB" id="9795838at2"/>
<name>V5SB54_9HYPH</name>
<dbReference type="Pfam" id="PF00149">
    <property type="entry name" value="Metallophos"/>
    <property type="match status" value="1"/>
</dbReference>
<accession>V5SB54</accession>
<dbReference type="SUPFAM" id="SSF56300">
    <property type="entry name" value="Metallo-dependent phosphatases"/>
    <property type="match status" value="1"/>
</dbReference>